<keyword evidence="2" id="KW-0001">2Fe-2S</keyword>
<dbReference type="InterPro" id="IPR001663">
    <property type="entry name" value="Rng_hydr_dOase-A"/>
</dbReference>
<dbReference type="Pfam" id="PF00355">
    <property type="entry name" value="Rieske"/>
    <property type="match status" value="1"/>
</dbReference>
<dbReference type="SUPFAM" id="SSF50022">
    <property type="entry name" value="ISP domain"/>
    <property type="match status" value="1"/>
</dbReference>
<dbReference type="CDD" id="cd03469">
    <property type="entry name" value="Rieske_RO_Alpha_N"/>
    <property type="match status" value="1"/>
</dbReference>
<evidence type="ECO:0000256" key="1">
    <source>
        <dbReference type="ARBA" id="ARBA00001962"/>
    </source>
</evidence>
<dbReference type="KEGG" id="slan:GV829_05580"/>
<evidence type="ECO:0000256" key="5">
    <source>
        <dbReference type="ARBA" id="ARBA00023004"/>
    </source>
</evidence>
<dbReference type="PANTHER" id="PTHR43756:SF5">
    <property type="entry name" value="CHOLINE MONOOXYGENASE, CHLOROPLASTIC"/>
    <property type="match status" value="1"/>
</dbReference>
<dbReference type="CDD" id="cd08882">
    <property type="entry name" value="RHO_alpha_C_MupW-like"/>
    <property type="match status" value="1"/>
</dbReference>
<organism evidence="9 10">
    <name type="scientific">Sphingomonas lacunae</name>
    <dbReference type="NCBI Taxonomy" id="2698828"/>
    <lineage>
        <taxon>Bacteria</taxon>
        <taxon>Pseudomonadati</taxon>
        <taxon>Pseudomonadota</taxon>
        <taxon>Alphaproteobacteria</taxon>
        <taxon>Sphingomonadales</taxon>
        <taxon>Sphingomonadaceae</taxon>
        <taxon>Sphingomonas</taxon>
    </lineage>
</organism>
<dbReference type="Proteomes" id="UP000503018">
    <property type="component" value="Chromosome"/>
</dbReference>
<gene>
    <name evidence="9" type="ORF">GV829_05580</name>
</gene>
<dbReference type="InterPro" id="IPR015879">
    <property type="entry name" value="Ring_hydroxy_dOase_asu_C_dom"/>
</dbReference>
<dbReference type="InterPro" id="IPR036922">
    <property type="entry name" value="Rieske_2Fe-2S_sf"/>
</dbReference>
<dbReference type="SUPFAM" id="SSF55961">
    <property type="entry name" value="Bet v1-like"/>
    <property type="match status" value="1"/>
</dbReference>
<evidence type="ECO:0000259" key="8">
    <source>
        <dbReference type="PROSITE" id="PS51296"/>
    </source>
</evidence>
<comment type="cofactor">
    <cofactor evidence="1">
        <name>Fe cation</name>
        <dbReference type="ChEBI" id="CHEBI:24875"/>
    </cofactor>
</comment>
<keyword evidence="6" id="KW-0411">Iron-sulfur</keyword>
<evidence type="ECO:0000256" key="2">
    <source>
        <dbReference type="ARBA" id="ARBA00022714"/>
    </source>
</evidence>
<dbReference type="GO" id="GO:0051213">
    <property type="term" value="F:dioxygenase activity"/>
    <property type="evidence" value="ECO:0007669"/>
    <property type="project" value="UniProtKB-KW"/>
</dbReference>
<dbReference type="GO" id="GO:0005506">
    <property type="term" value="F:iron ion binding"/>
    <property type="evidence" value="ECO:0007669"/>
    <property type="project" value="InterPro"/>
</dbReference>
<dbReference type="AlphaFoldDB" id="A0A6M4ASC6"/>
<dbReference type="PRINTS" id="PR00090">
    <property type="entry name" value="RNGDIOXGNASE"/>
</dbReference>
<dbReference type="PROSITE" id="PS51296">
    <property type="entry name" value="RIESKE"/>
    <property type="match status" value="1"/>
</dbReference>
<keyword evidence="4" id="KW-0560">Oxidoreductase</keyword>
<dbReference type="InterPro" id="IPR017941">
    <property type="entry name" value="Rieske_2Fe-2S"/>
</dbReference>
<keyword evidence="10" id="KW-1185">Reference proteome</keyword>
<evidence type="ECO:0000313" key="10">
    <source>
        <dbReference type="Proteomes" id="UP000503018"/>
    </source>
</evidence>
<dbReference type="RefSeq" id="WP_169944723.1">
    <property type="nucleotide sequence ID" value="NZ_CP053015.1"/>
</dbReference>
<evidence type="ECO:0000256" key="3">
    <source>
        <dbReference type="ARBA" id="ARBA00022723"/>
    </source>
</evidence>
<keyword evidence="5" id="KW-0408">Iron</keyword>
<protein>
    <submittedName>
        <fullName evidence="9">Aromatic ring-hydroxylating dioxygenase subunit alpha</fullName>
    </submittedName>
</protein>
<name>A0A6M4ASC6_9SPHN</name>
<proteinExistence type="predicted"/>
<feature type="domain" description="Rieske" evidence="8">
    <location>
        <begin position="64"/>
        <end position="171"/>
    </location>
</feature>
<sequence length="454" mass="51073">MDLISRRPGPSVQEVLAGDTNPAPAVMREESPAKGQSTEDVSADRYYSRSWHEREIEQVWRKCWQLACRVEEIPNVGDHIVYEIVHDSLIVIRTAPDEIRAYVNSCLHRGTLLRTEGGCVKHLRCPFHGWTWNLQGKLTALPGQWDFPHVDKAAMDLPQAKVGTWGGFVFINFDTECEPLDSYLENLPDHFAAFNLEDRYKAAHVAKIMPCNWKLAMEAFVEAYHVASAHPQVLGYYGDTNTQYDVWPGMRHTSRMISVQGVPSPAMAHLPPERTIADMRRDVPFFAGKPIEVDDGETARGKLAQRARERISKSIGRDMSDLSDTESLDLIEYMLFPNMVPWGGQALPITYRFRPNGDDPESSIMEIMFLFSKAPDGSHPAPATMTMLGPDQNWSDAPELGSAAMVADQDTDNLMRIQKGLRASRKPGVTLARYQESRIRHYHETLDAYMAGGG</sequence>
<dbReference type="EMBL" id="CP053015">
    <property type="protein sequence ID" value="QJQ31988.1"/>
    <property type="molecule type" value="Genomic_DNA"/>
</dbReference>
<evidence type="ECO:0000256" key="6">
    <source>
        <dbReference type="ARBA" id="ARBA00023014"/>
    </source>
</evidence>
<reference evidence="9 10" key="1">
    <citation type="submission" date="2020-01" db="EMBL/GenBank/DDBJ databases">
        <title>Sphingomonas sp. strain CSW-10.</title>
        <authorList>
            <person name="Chen W.-M."/>
        </authorList>
    </citation>
    <scope>NUCLEOTIDE SEQUENCE [LARGE SCALE GENOMIC DNA]</scope>
    <source>
        <strain evidence="9 10">CSW-10</strain>
    </source>
</reference>
<dbReference type="Gene3D" id="3.90.380.10">
    <property type="entry name" value="Naphthalene 1,2-dioxygenase Alpha Subunit, Chain A, domain 1"/>
    <property type="match status" value="1"/>
</dbReference>
<evidence type="ECO:0000256" key="4">
    <source>
        <dbReference type="ARBA" id="ARBA00023002"/>
    </source>
</evidence>
<dbReference type="Pfam" id="PF00848">
    <property type="entry name" value="Ring_hydroxyl_A"/>
    <property type="match status" value="1"/>
</dbReference>
<dbReference type="GO" id="GO:0051537">
    <property type="term" value="F:2 iron, 2 sulfur cluster binding"/>
    <property type="evidence" value="ECO:0007669"/>
    <property type="project" value="UniProtKB-KW"/>
</dbReference>
<evidence type="ECO:0000313" key="9">
    <source>
        <dbReference type="EMBL" id="QJQ31988.1"/>
    </source>
</evidence>
<keyword evidence="9" id="KW-0223">Dioxygenase</keyword>
<accession>A0A6M4ASC6</accession>
<keyword evidence="3" id="KW-0479">Metal-binding</keyword>
<evidence type="ECO:0000256" key="7">
    <source>
        <dbReference type="SAM" id="MobiDB-lite"/>
    </source>
</evidence>
<dbReference type="PANTHER" id="PTHR43756">
    <property type="entry name" value="CHOLINE MONOOXYGENASE, CHLOROPLASTIC"/>
    <property type="match status" value="1"/>
</dbReference>
<feature type="region of interest" description="Disordered" evidence="7">
    <location>
        <begin position="1"/>
        <end position="40"/>
    </location>
</feature>
<dbReference type="Gene3D" id="2.102.10.10">
    <property type="entry name" value="Rieske [2Fe-2S] iron-sulphur domain"/>
    <property type="match status" value="1"/>
</dbReference>